<gene>
    <name evidence="1" type="ORF">EV210_10542</name>
</gene>
<sequence>MEKLLVEICAGTACLLLGSQDLFAAIDALPDNIRQQIDLCEVTCLHSCRQGPNVRIAGQVISNMKPDRLMEIIEDYLRPQEAELSPAAYIVT</sequence>
<proteinExistence type="predicted"/>
<name>A0A4R1PXW6_9FIRM</name>
<accession>A0A4R1PXW6</accession>
<keyword evidence="2" id="KW-1185">Reference proteome</keyword>
<organism evidence="1 2">
    <name type="scientific">Anaerospora hongkongensis</name>
    <dbReference type="NCBI Taxonomy" id="244830"/>
    <lineage>
        <taxon>Bacteria</taxon>
        <taxon>Bacillati</taxon>
        <taxon>Bacillota</taxon>
        <taxon>Negativicutes</taxon>
        <taxon>Selenomonadales</taxon>
        <taxon>Sporomusaceae</taxon>
        <taxon>Anaerospora</taxon>
    </lineage>
</organism>
<dbReference type="Pfam" id="PF01257">
    <property type="entry name" value="2Fe-2S_thioredx"/>
    <property type="match status" value="1"/>
</dbReference>
<dbReference type="AlphaFoldDB" id="A0A4R1PXW6"/>
<dbReference type="Gene3D" id="3.40.30.10">
    <property type="entry name" value="Glutaredoxin"/>
    <property type="match status" value="1"/>
</dbReference>
<dbReference type="EMBL" id="SLUI01000005">
    <property type="protein sequence ID" value="TCL37611.1"/>
    <property type="molecule type" value="Genomic_DNA"/>
</dbReference>
<dbReference type="RefSeq" id="WP_132078418.1">
    <property type="nucleotide sequence ID" value="NZ_DAIMLW010000001.1"/>
</dbReference>
<dbReference type="SUPFAM" id="SSF52833">
    <property type="entry name" value="Thioredoxin-like"/>
    <property type="match status" value="1"/>
</dbReference>
<comment type="caution">
    <text evidence="1">The sequence shown here is derived from an EMBL/GenBank/DDBJ whole genome shotgun (WGS) entry which is preliminary data.</text>
</comment>
<dbReference type="InterPro" id="IPR036249">
    <property type="entry name" value="Thioredoxin-like_sf"/>
</dbReference>
<dbReference type="OrthoDB" id="9807975at2"/>
<reference evidence="1 2" key="1">
    <citation type="submission" date="2019-03" db="EMBL/GenBank/DDBJ databases">
        <title>Genomic Encyclopedia of Type Strains, Phase IV (KMG-IV): sequencing the most valuable type-strain genomes for metagenomic binning, comparative biology and taxonomic classification.</title>
        <authorList>
            <person name="Goeker M."/>
        </authorList>
    </citation>
    <scope>NUCLEOTIDE SEQUENCE [LARGE SCALE GENOMIC DNA]</scope>
    <source>
        <strain evidence="1 2">DSM 15969</strain>
    </source>
</reference>
<dbReference type="CDD" id="cd02980">
    <property type="entry name" value="TRX_Fd_family"/>
    <property type="match status" value="1"/>
</dbReference>
<dbReference type="Proteomes" id="UP000295063">
    <property type="component" value="Unassembled WGS sequence"/>
</dbReference>
<evidence type="ECO:0000313" key="1">
    <source>
        <dbReference type="EMBL" id="TCL37611.1"/>
    </source>
</evidence>
<protein>
    <submittedName>
        <fullName evidence="1">Thioredoxin-like protein</fullName>
    </submittedName>
</protein>
<evidence type="ECO:0000313" key="2">
    <source>
        <dbReference type="Proteomes" id="UP000295063"/>
    </source>
</evidence>